<dbReference type="InterPro" id="IPR010982">
    <property type="entry name" value="Lambda_DNA-bd_dom_sf"/>
</dbReference>
<accession>A0ABW4YR08</accession>
<dbReference type="SUPFAM" id="SSF47413">
    <property type="entry name" value="lambda repressor-like DNA-binding domains"/>
    <property type="match status" value="1"/>
</dbReference>
<keyword evidence="1" id="KW-0238">DNA-binding</keyword>
<proteinExistence type="predicted"/>
<organism evidence="3 4">
    <name type="scientific">Paenibacillus yanchengensis</name>
    <dbReference type="NCBI Taxonomy" id="2035833"/>
    <lineage>
        <taxon>Bacteria</taxon>
        <taxon>Bacillati</taxon>
        <taxon>Bacillota</taxon>
        <taxon>Bacilli</taxon>
        <taxon>Bacillales</taxon>
        <taxon>Paenibacillaceae</taxon>
        <taxon>Paenibacillus</taxon>
    </lineage>
</organism>
<dbReference type="Proteomes" id="UP001597362">
    <property type="component" value="Unassembled WGS sequence"/>
</dbReference>
<dbReference type="PANTHER" id="PTHR46797:SF1">
    <property type="entry name" value="METHYLPHOSPHONATE SYNTHASE"/>
    <property type="match status" value="1"/>
</dbReference>
<feature type="domain" description="HTH cro/C1-type" evidence="2">
    <location>
        <begin position="10"/>
        <end position="65"/>
    </location>
</feature>
<evidence type="ECO:0000256" key="1">
    <source>
        <dbReference type="ARBA" id="ARBA00023125"/>
    </source>
</evidence>
<evidence type="ECO:0000313" key="3">
    <source>
        <dbReference type="EMBL" id="MFD2118155.1"/>
    </source>
</evidence>
<dbReference type="Gene3D" id="1.10.260.40">
    <property type="entry name" value="lambda repressor-like DNA-binding domains"/>
    <property type="match status" value="1"/>
</dbReference>
<dbReference type="EMBL" id="JBHUHO010000051">
    <property type="protein sequence ID" value="MFD2118155.1"/>
    <property type="molecule type" value="Genomic_DNA"/>
</dbReference>
<evidence type="ECO:0000259" key="2">
    <source>
        <dbReference type="PROSITE" id="PS50943"/>
    </source>
</evidence>
<dbReference type="RefSeq" id="WP_377775803.1">
    <property type="nucleotide sequence ID" value="NZ_JBHUHO010000051.1"/>
</dbReference>
<keyword evidence="4" id="KW-1185">Reference proteome</keyword>
<dbReference type="Pfam" id="PF01381">
    <property type="entry name" value="HTH_3"/>
    <property type="match status" value="1"/>
</dbReference>
<dbReference type="InterPro" id="IPR050807">
    <property type="entry name" value="TransReg_Diox_bact_type"/>
</dbReference>
<dbReference type="SMART" id="SM00530">
    <property type="entry name" value="HTH_XRE"/>
    <property type="match status" value="1"/>
</dbReference>
<reference evidence="4" key="1">
    <citation type="journal article" date="2019" name="Int. J. Syst. Evol. Microbiol.">
        <title>The Global Catalogue of Microorganisms (GCM) 10K type strain sequencing project: providing services to taxonomists for standard genome sequencing and annotation.</title>
        <authorList>
            <consortium name="The Broad Institute Genomics Platform"/>
            <consortium name="The Broad Institute Genome Sequencing Center for Infectious Disease"/>
            <person name="Wu L."/>
            <person name="Ma J."/>
        </authorList>
    </citation>
    <scope>NUCLEOTIDE SEQUENCE [LARGE SCALE GENOMIC DNA]</scope>
    <source>
        <strain evidence="4">GH52</strain>
    </source>
</reference>
<dbReference type="PANTHER" id="PTHR46797">
    <property type="entry name" value="HTH-TYPE TRANSCRIPTIONAL REGULATOR"/>
    <property type="match status" value="1"/>
</dbReference>
<comment type="caution">
    <text evidence="3">The sequence shown here is derived from an EMBL/GenBank/DDBJ whole genome shotgun (WGS) entry which is preliminary data.</text>
</comment>
<dbReference type="CDD" id="cd00093">
    <property type="entry name" value="HTH_XRE"/>
    <property type="match status" value="1"/>
</dbReference>
<dbReference type="PROSITE" id="PS50943">
    <property type="entry name" value="HTH_CROC1"/>
    <property type="match status" value="1"/>
</dbReference>
<evidence type="ECO:0000313" key="4">
    <source>
        <dbReference type="Proteomes" id="UP001597362"/>
    </source>
</evidence>
<name>A0ABW4YR08_9BACL</name>
<sequence length="256" mass="29619">MENSKLGDYLKSQREEVGISMYKLAKESGLSHTYISQLEKGLKQNPSPDILRKLAKPLSVPYSELMIQAGYTRKATQEDIDAFYGFQHTIIPGAKSFSQILEQNHLENITNPDIEFVRVIEVIEAFLDKITLVGDNAKDLCSKFIFKLKKVGKEAVPYRELINMLFDPTSPDQKPIFTTNEDALVIEKMLQTIKTISEYKGNCYKLEEQLENQDEIMSDLLRYLVWGNFKYNTYELTQDEKSRIIDMLEIMFPDYV</sequence>
<gene>
    <name evidence="3" type="ORF">ACFSJH_20870</name>
</gene>
<dbReference type="InterPro" id="IPR001387">
    <property type="entry name" value="Cro/C1-type_HTH"/>
</dbReference>
<protein>
    <submittedName>
        <fullName evidence="3">Helix-turn-helix domain-containing protein</fullName>
    </submittedName>
</protein>